<dbReference type="EMBL" id="BARW01031827">
    <property type="protein sequence ID" value="GAJ06637.1"/>
    <property type="molecule type" value="Genomic_DNA"/>
</dbReference>
<dbReference type="Gene3D" id="3.30.450.20">
    <property type="entry name" value="PAS domain"/>
    <property type="match status" value="1"/>
</dbReference>
<feature type="domain" description="Cache 3/Cache 2 fusion" evidence="3">
    <location>
        <begin position="2"/>
        <end position="152"/>
    </location>
</feature>
<dbReference type="Gene3D" id="6.10.340.10">
    <property type="match status" value="1"/>
</dbReference>
<comment type="caution">
    <text evidence="4">The sequence shown here is derived from an EMBL/GenBank/DDBJ whole genome shotgun (WGS) entry which is preliminary data.</text>
</comment>
<keyword evidence="1" id="KW-0472">Membrane</keyword>
<dbReference type="InterPro" id="IPR033462">
    <property type="entry name" value="Cache_3-Cache_2"/>
</dbReference>
<name>X1USQ0_9ZZZZ</name>
<protein>
    <recommendedName>
        <fullName evidence="5">HAMP domain-containing protein</fullName>
    </recommendedName>
</protein>
<evidence type="ECO:0000256" key="1">
    <source>
        <dbReference type="SAM" id="Phobius"/>
    </source>
</evidence>
<evidence type="ECO:0008006" key="5">
    <source>
        <dbReference type="Google" id="ProtNLM"/>
    </source>
</evidence>
<dbReference type="SUPFAM" id="SSF103190">
    <property type="entry name" value="Sensory domain-like"/>
    <property type="match status" value="1"/>
</dbReference>
<feature type="non-terminal residue" evidence="4">
    <location>
        <position position="244"/>
    </location>
</feature>
<gene>
    <name evidence="4" type="ORF">S12H4_50525</name>
</gene>
<proteinExistence type="predicted"/>
<evidence type="ECO:0000259" key="3">
    <source>
        <dbReference type="Pfam" id="PF17201"/>
    </source>
</evidence>
<organism evidence="4">
    <name type="scientific">marine sediment metagenome</name>
    <dbReference type="NCBI Taxonomy" id="412755"/>
    <lineage>
        <taxon>unclassified sequences</taxon>
        <taxon>metagenomes</taxon>
        <taxon>ecological metagenomes</taxon>
    </lineage>
</organism>
<dbReference type="Pfam" id="PF17201">
    <property type="entry name" value="Cache_3-Cache_2"/>
    <property type="match status" value="1"/>
</dbReference>
<sequence>MNAWYLTAYEPIKDRSGKIIGMLYVGEKLESVESLRQTIQKTKVGKTGYMWVLRGKGSNKGSYIISKDGERDGENIWNIKDAYGNYSIQTIIEKALKLNKNEVAFVKDTWKNPGETVERNKTSAFTYFEPWDWVIGAGMYDDDYYQAKNKLEELTGDLLIKLILYGIAVMFLAIGPAYLIVNRMTRPLSLITGLAKKIAAGDVEDAKNDLKAVDIQYHEKTSGKYFVHNVDEITELFEAFNTMT</sequence>
<keyword evidence="1" id="KW-0812">Transmembrane</keyword>
<dbReference type="GO" id="GO:0016020">
    <property type="term" value="C:membrane"/>
    <property type="evidence" value="ECO:0007669"/>
    <property type="project" value="InterPro"/>
</dbReference>
<feature type="transmembrane region" description="Helical" evidence="1">
    <location>
        <begin position="158"/>
        <end position="181"/>
    </location>
</feature>
<dbReference type="InterPro" id="IPR003660">
    <property type="entry name" value="HAMP_dom"/>
</dbReference>
<accession>X1USQ0</accession>
<reference evidence="4" key="1">
    <citation type="journal article" date="2014" name="Front. Microbiol.">
        <title>High frequency of phylogenetically diverse reductive dehalogenase-homologous genes in deep subseafloor sedimentary metagenomes.</title>
        <authorList>
            <person name="Kawai M."/>
            <person name="Futagami T."/>
            <person name="Toyoda A."/>
            <person name="Takaki Y."/>
            <person name="Nishi S."/>
            <person name="Hori S."/>
            <person name="Arai W."/>
            <person name="Tsubouchi T."/>
            <person name="Morono Y."/>
            <person name="Uchiyama I."/>
            <person name="Ito T."/>
            <person name="Fujiyama A."/>
            <person name="Inagaki F."/>
            <person name="Takami H."/>
        </authorList>
    </citation>
    <scope>NUCLEOTIDE SEQUENCE</scope>
    <source>
        <strain evidence="4">Expedition CK06-06</strain>
    </source>
</reference>
<evidence type="ECO:0000313" key="4">
    <source>
        <dbReference type="EMBL" id="GAJ06637.1"/>
    </source>
</evidence>
<dbReference type="AlphaFoldDB" id="X1USQ0"/>
<evidence type="ECO:0000259" key="2">
    <source>
        <dbReference type="Pfam" id="PF00672"/>
    </source>
</evidence>
<dbReference type="CDD" id="cd06225">
    <property type="entry name" value="HAMP"/>
    <property type="match status" value="1"/>
</dbReference>
<feature type="domain" description="HAMP" evidence="2">
    <location>
        <begin position="179"/>
        <end position="243"/>
    </location>
</feature>
<dbReference type="Pfam" id="PF00672">
    <property type="entry name" value="HAMP"/>
    <property type="match status" value="1"/>
</dbReference>
<dbReference type="InterPro" id="IPR029151">
    <property type="entry name" value="Sensor-like_sf"/>
</dbReference>
<keyword evidence="1" id="KW-1133">Transmembrane helix</keyword>
<dbReference type="GO" id="GO:0007165">
    <property type="term" value="P:signal transduction"/>
    <property type="evidence" value="ECO:0007669"/>
    <property type="project" value="InterPro"/>
</dbReference>